<dbReference type="AlphaFoldDB" id="C1GXN2"/>
<sequence length="97" mass="11155">MDGFTIWREDCAPICFVYFEDGSMNKSWIRGVISSIFSTVLQNKPLFNKEEITHLQRAQNDEPFIVFINRFDLLTVGDVSGLEAPQTVHCPFDPKNK</sequence>
<dbReference type="GeneID" id="9098075"/>
<dbReference type="HOGENOM" id="CLU_2347297_0_0_1"/>
<dbReference type="OrthoDB" id="10414111at2759"/>
<dbReference type="RefSeq" id="XP_002795061.2">
    <property type="nucleotide sequence ID" value="XM_002795015.2"/>
</dbReference>
<dbReference type="Proteomes" id="UP000002059">
    <property type="component" value="Partially assembled WGS sequence"/>
</dbReference>
<organism evidence="1 2">
    <name type="scientific">Paracoccidioides lutzii (strain ATCC MYA-826 / Pb01)</name>
    <name type="common">Paracoccidioides brasiliensis</name>
    <dbReference type="NCBI Taxonomy" id="502779"/>
    <lineage>
        <taxon>Eukaryota</taxon>
        <taxon>Fungi</taxon>
        <taxon>Dikarya</taxon>
        <taxon>Ascomycota</taxon>
        <taxon>Pezizomycotina</taxon>
        <taxon>Eurotiomycetes</taxon>
        <taxon>Eurotiomycetidae</taxon>
        <taxon>Onygenales</taxon>
        <taxon>Ajellomycetaceae</taxon>
        <taxon>Paracoccidioides</taxon>
    </lineage>
</organism>
<reference evidence="1 2" key="1">
    <citation type="journal article" date="2011" name="PLoS Genet.">
        <title>Comparative genomic analysis of human fungal pathogens causing paracoccidioidomycosis.</title>
        <authorList>
            <person name="Desjardins C.A."/>
            <person name="Champion M.D."/>
            <person name="Holder J.W."/>
            <person name="Muszewska A."/>
            <person name="Goldberg J."/>
            <person name="Bailao A.M."/>
            <person name="Brigido M.M."/>
            <person name="Ferreira M.E."/>
            <person name="Garcia A.M."/>
            <person name="Grynberg M."/>
            <person name="Gujja S."/>
            <person name="Heiman D.I."/>
            <person name="Henn M.R."/>
            <person name="Kodira C.D."/>
            <person name="Leon-Narvaez H."/>
            <person name="Longo L.V."/>
            <person name="Ma L.J."/>
            <person name="Malavazi I."/>
            <person name="Matsuo A.L."/>
            <person name="Morais F.V."/>
            <person name="Pereira M."/>
            <person name="Rodriguez-Brito S."/>
            <person name="Sakthikumar S."/>
            <person name="Salem-Izacc S.M."/>
            <person name="Sykes S.M."/>
            <person name="Teixeira M.M."/>
            <person name="Vallejo M.C."/>
            <person name="Walter M.E."/>
            <person name="Yandava C."/>
            <person name="Young S."/>
            <person name="Zeng Q."/>
            <person name="Zucker J."/>
            <person name="Felipe M.S."/>
            <person name="Goldman G.H."/>
            <person name="Haas B.J."/>
            <person name="McEwen J.G."/>
            <person name="Nino-Vega G."/>
            <person name="Puccia R."/>
            <person name="San-Blas G."/>
            <person name="Soares C.M."/>
            <person name="Birren B.W."/>
            <person name="Cuomo C.A."/>
        </authorList>
    </citation>
    <scope>NUCLEOTIDE SEQUENCE [LARGE SCALE GENOMIC DNA]</scope>
    <source>
        <strain evidence="2">ATCC MYA-826 / Pb01</strain>
    </source>
</reference>
<dbReference type="VEuPathDB" id="FungiDB:PAAG_03606"/>
<protein>
    <submittedName>
        <fullName evidence="1">Uncharacterized protein</fullName>
    </submittedName>
</protein>
<evidence type="ECO:0000313" key="1">
    <source>
        <dbReference type="EMBL" id="EEH41320.2"/>
    </source>
</evidence>
<dbReference type="EMBL" id="KN293998">
    <property type="protein sequence ID" value="EEH41320.2"/>
    <property type="molecule type" value="Genomic_DNA"/>
</dbReference>
<accession>C1GXN2</accession>
<name>C1GXN2_PARBA</name>
<proteinExistence type="predicted"/>
<dbReference type="KEGG" id="pbl:PAAG_03606"/>
<keyword evidence="2" id="KW-1185">Reference proteome</keyword>
<gene>
    <name evidence="1" type="ORF">PAAG_03606</name>
</gene>
<evidence type="ECO:0000313" key="2">
    <source>
        <dbReference type="Proteomes" id="UP000002059"/>
    </source>
</evidence>